<keyword evidence="2" id="KW-1185">Reference proteome</keyword>
<name>A0ACC0PAS1_RHOML</name>
<proteinExistence type="predicted"/>
<protein>
    <submittedName>
        <fullName evidence="1">Uncharacterized protein</fullName>
    </submittedName>
</protein>
<organism evidence="1 2">
    <name type="scientific">Rhododendron molle</name>
    <name type="common">Chinese azalea</name>
    <name type="synonym">Azalea mollis</name>
    <dbReference type="NCBI Taxonomy" id="49168"/>
    <lineage>
        <taxon>Eukaryota</taxon>
        <taxon>Viridiplantae</taxon>
        <taxon>Streptophyta</taxon>
        <taxon>Embryophyta</taxon>
        <taxon>Tracheophyta</taxon>
        <taxon>Spermatophyta</taxon>
        <taxon>Magnoliopsida</taxon>
        <taxon>eudicotyledons</taxon>
        <taxon>Gunneridae</taxon>
        <taxon>Pentapetalae</taxon>
        <taxon>asterids</taxon>
        <taxon>Ericales</taxon>
        <taxon>Ericaceae</taxon>
        <taxon>Ericoideae</taxon>
        <taxon>Rhodoreae</taxon>
        <taxon>Rhododendron</taxon>
    </lineage>
</organism>
<reference evidence="1" key="1">
    <citation type="submission" date="2022-02" db="EMBL/GenBank/DDBJ databases">
        <title>Plant Genome Project.</title>
        <authorList>
            <person name="Zhang R.-G."/>
        </authorList>
    </citation>
    <scope>NUCLEOTIDE SEQUENCE</scope>
    <source>
        <strain evidence="1">AT1</strain>
    </source>
</reference>
<evidence type="ECO:0000313" key="1">
    <source>
        <dbReference type="EMBL" id="KAI8562261.1"/>
    </source>
</evidence>
<dbReference type="EMBL" id="CM046390">
    <property type="protein sequence ID" value="KAI8562261.1"/>
    <property type="molecule type" value="Genomic_DNA"/>
</dbReference>
<sequence>MASTSSEAPRSSPRETPTINNSAETKSNFSIPSYLVANFKAKFCVSKPKPVDNSHHNAASSSATAKRNDHHGEEDLLPSSDMIGNDLLLVDPASSRATTKPNDHHHQGEDVPPSSELMIPNDLLLVDSALKNYTDHMNVQINLARDKFKELQQNSRSSERDFEELRKAIAKLKLQIPTQVNILSTTSKDDHHGGAALSPSSKLMQNDLLLVDSAFAETKECMDRMSEKINQAHEKFKELQILPSSPEREFDVTHKKKKREFDELRKAIKKLKVQIPSHMKIRSVDYSNRHRWPNINEADDGMTRFFYKESQVAYTSDFDGLKMAFYDLPWILRRFLLCFLKFPPAATIKRTTMIYLWMTSFRYVEDTNEDEWNKIFDELVEKGFIQPIYKNCSLVPDSCRMSLSLRSAFALRNEFTSNNDLDLDPRLAWNLHWGPYCCINVGEAIINWVPEILKNEGYIGSLYLGRWQSSTTHHIELANAKILDGLKNLNTLKFLSLQGISMITALPTFILDLNDLTILDLRACHNLEAIPDNIGLLKSLTHLDMSECYFIEHMPESLAQLSNLEVLKGFLIGDFNKNKQSCTLSDLSRLPKLRKLNIYISVKDFHRLWDFDDLKNFKVLQKLTISWGGCSLQGESRKRSQGKASMAQLSQSPLTLPPKLQKLDLQCFPSEGLIDWLRPARIKGLKKLYIRGGQLYDLGQSRKHQGEHWNVEILRLKYMSELGIDWNELRILFPKLIYLHQVECPKLTNFPCDKSGVWMDKNATYIQEQLEKYSRTQGIGSSSMVESGPTLEEDDCNICPVDEK</sequence>
<comment type="caution">
    <text evidence="1">The sequence shown here is derived from an EMBL/GenBank/DDBJ whole genome shotgun (WGS) entry which is preliminary data.</text>
</comment>
<gene>
    <name evidence="1" type="ORF">RHMOL_Rhmol03G0021200</name>
</gene>
<accession>A0ACC0PAS1</accession>
<evidence type="ECO:0000313" key="2">
    <source>
        <dbReference type="Proteomes" id="UP001062846"/>
    </source>
</evidence>
<dbReference type="Proteomes" id="UP001062846">
    <property type="component" value="Chromosome 3"/>
</dbReference>